<feature type="signal peptide" evidence="7">
    <location>
        <begin position="1"/>
        <end position="25"/>
    </location>
</feature>
<dbReference type="PROSITE" id="PS51864">
    <property type="entry name" value="ASTACIN"/>
    <property type="match status" value="1"/>
</dbReference>
<evidence type="ECO:0000256" key="3">
    <source>
        <dbReference type="ARBA" id="ARBA00022801"/>
    </source>
</evidence>
<dbReference type="Pfam" id="PF01400">
    <property type="entry name" value="Astacin"/>
    <property type="match status" value="1"/>
</dbReference>
<dbReference type="SUPFAM" id="SSF55486">
    <property type="entry name" value="Metalloproteases ('zincins'), catalytic domain"/>
    <property type="match status" value="1"/>
</dbReference>
<accession>A0ABU5GXA1</accession>
<feature type="binding site" evidence="6">
    <location>
        <position position="210"/>
    </location>
    <ligand>
        <name>Zn(2+)</name>
        <dbReference type="ChEBI" id="CHEBI:29105"/>
        <note>catalytic</note>
    </ligand>
</feature>
<feature type="domain" description="Peptidase M12A" evidence="8">
    <location>
        <begin position="105"/>
        <end position="302"/>
    </location>
</feature>
<evidence type="ECO:0000256" key="6">
    <source>
        <dbReference type="PROSITE-ProRule" id="PRU01211"/>
    </source>
</evidence>
<keyword evidence="5 6" id="KW-0482">Metalloprotease</keyword>
<evidence type="ECO:0000313" key="10">
    <source>
        <dbReference type="Proteomes" id="UP001291309"/>
    </source>
</evidence>
<evidence type="ECO:0000259" key="8">
    <source>
        <dbReference type="PROSITE" id="PS51864"/>
    </source>
</evidence>
<keyword evidence="7" id="KW-0732">Signal</keyword>
<keyword evidence="10" id="KW-1185">Reference proteome</keyword>
<feature type="active site" evidence="6">
    <location>
        <position position="201"/>
    </location>
</feature>
<feature type="binding site" evidence="6">
    <location>
        <position position="200"/>
    </location>
    <ligand>
        <name>Zn(2+)</name>
        <dbReference type="ChEBI" id="CHEBI:29105"/>
        <note>catalytic</note>
    </ligand>
</feature>
<dbReference type="SMART" id="SM00235">
    <property type="entry name" value="ZnMc"/>
    <property type="match status" value="1"/>
</dbReference>
<gene>
    <name evidence="9" type="ORF">SYV04_03005</name>
</gene>
<comment type="caution">
    <text evidence="6">Lacks conserved residue(s) required for the propagation of feature annotation.</text>
</comment>
<organism evidence="9 10">
    <name type="scientific">Hyalangium rubrum</name>
    <dbReference type="NCBI Taxonomy" id="3103134"/>
    <lineage>
        <taxon>Bacteria</taxon>
        <taxon>Pseudomonadati</taxon>
        <taxon>Myxococcota</taxon>
        <taxon>Myxococcia</taxon>
        <taxon>Myxococcales</taxon>
        <taxon>Cystobacterineae</taxon>
        <taxon>Archangiaceae</taxon>
        <taxon>Hyalangium</taxon>
    </lineage>
</organism>
<proteinExistence type="predicted"/>
<evidence type="ECO:0000256" key="5">
    <source>
        <dbReference type="ARBA" id="ARBA00023049"/>
    </source>
</evidence>
<sequence>MTRVRLFHPLALALLLAAPAMVVHAKESMGKGMPPPPEFLPESKPLAPWQSLMGDEKPTTLMAIRAGASKPSPMVVVKRGDLAITEGDIVVGWYSQLMSDFSQENAIRNPNQKWPKINGKVVVPYQVHSSLPSAQRAALNAAIAEYNAKTCVRFVPKTTEANFVTVILGNGCYSYIGSIQQGAQELSLGQGCEFKGTAVHELMHALGFDHEQSRPDRDQYLTVNYQNVVRGMESQFDVCQDCTTQNIPYEYSSIMHYGAQAFTNNGRDTMVPKQRGAQLAEPYDKPGLTTLDVKKIHKLYGC</sequence>
<dbReference type="Proteomes" id="UP001291309">
    <property type="component" value="Unassembled WGS sequence"/>
</dbReference>
<keyword evidence="1 6" id="KW-0645">Protease</keyword>
<dbReference type="InterPro" id="IPR024079">
    <property type="entry name" value="MetalloPept_cat_dom_sf"/>
</dbReference>
<reference evidence="9 10" key="1">
    <citation type="submission" date="2023-12" db="EMBL/GenBank/DDBJ databases">
        <title>the genome sequence of Hyalangium sp. s54d21.</title>
        <authorList>
            <person name="Zhang X."/>
        </authorList>
    </citation>
    <scope>NUCLEOTIDE SEQUENCE [LARGE SCALE GENOMIC DNA]</scope>
    <source>
        <strain evidence="10">s54d21</strain>
    </source>
</reference>
<name>A0ABU5GXA1_9BACT</name>
<dbReference type="RefSeq" id="WP_321544040.1">
    <property type="nucleotide sequence ID" value="NZ_JAXIVS010000001.1"/>
</dbReference>
<keyword evidence="3 6" id="KW-0378">Hydrolase</keyword>
<evidence type="ECO:0000256" key="4">
    <source>
        <dbReference type="ARBA" id="ARBA00022833"/>
    </source>
</evidence>
<dbReference type="PANTHER" id="PTHR10127">
    <property type="entry name" value="DISCOIDIN, CUB, EGF, LAMININ , AND ZINC METALLOPROTEASE DOMAIN CONTAINING"/>
    <property type="match status" value="1"/>
</dbReference>
<protein>
    <submittedName>
        <fullName evidence="9">M12 family metallopeptidase</fullName>
    </submittedName>
</protein>
<feature type="binding site" evidence="6">
    <location>
        <position position="204"/>
    </location>
    <ligand>
        <name>Zn(2+)</name>
        <dbReference type="ChEBI" id="CHEBI:29105"/>
        <note>catalytic</note>
    </ligand>
</feature>
<dbReference type="InterPro" id="IPR001506">
    <property type="entry name" value="Peptidase_M12A"/>
</dbReference>
<dbReference type="PRINTS" id="PR00480">
    <property type="entry name" value="ASTACIN"/>
</dbReference>
<dbReference type="EMBL" id="JAXIVS010000001">
    <property type="protein sequence ID" value="MDY7225329.1"/>
    <property type="molecule type" value="Genomic_DNA"/>
</dbReference>
<dbReference type="InterPro" id="IPR006026">
    <property type="entry name" value="Peptidase_Metallo"/>
</dbReference>
<keyword evidence="4 6" id="KW-0862">Zinc</keyword>
<comment type="caution">
    <text evidence="9">The sequence shown here is derived from an EMBL/GenBank/DDBJ whole genome shotgun (WGS) entry which is preliminary data.</text>
</comment>
<evidence type="ECO:0000313" key="9">
    <source>
        <dbReference type="EMBL" id="MDY7225329.1"/>
    </source>
</evidence>
<keyword evidence="2 6" id="KW-0479">Metal-binding</keyword>
<dbReference type="PANTHER" id="PTHR10127:SF780">
    <property type="entry name" value="METALLOENDOPEPTIDASE"/>
    <property type="match status" value="1"/>
</dbReference>
<evidence type="ECO:0000256" key="7">
    <source>
        <dbReference type="SAM" id="SignalP"/>
    </source>
</evidence>
<evidence type="ECO:0000256" key="1">
    <source>
        <dbReference type="ARBA" id="ARBA00022670"/>
    </source>
</evidence>
<feature type="chain" id="PRO_5045136409" evidence="7">
    <location>
        <begin position="26"/>
        <end position="302"/>
    </location>
</feature>
<dbReference type="Gene3D" id="3.40.390.10">
    <property type="entry name" value="Collagenase (Catalytic Domain)"/>
    <property type="match status" value="1"/>
</dbReference>
<dbReference type="InterPro" id="IPR034035">
    <property type="entry name" value="Astacin-like_dom"/>
</dbReference>
<evidence type="ECO:0000256" key="2">
    <source>
        <dbReference type="ARBA" id="ARBA00022723"/>
    </source>
</evidence>
<dbReference type="CDD" id="cd04280">
    <property type="entry name" value="ZnMc_astacin_like"/>
    <property type="match status" value="1"/>
</dbReference>
<comment type="cofactor">
    <cofactor evidence="6">
        <name>Zn(2+)</name>
        <dbReference type="ChEBI" id="CHEBI:29105"/>
    </cofactor>
    <text evidence="6">Binds 1 zinc ion per subunit.</text>
</comment>